<dbReference type="SUPFAM" id="SSF53335">
    <property type="entry name" value="S-adenosyl-L-methionine-dependent methyltransferases"/>
    <property type="match status" value="1"/>
</dbReference>
<dbReference type="AlphaFoldDB" id="A0A6M3XHC5"/>
<organism evidence="3">
    <name type="scientific">viral metagenome</name>
    <dbReference type="NCBI Taxonomy" id="1070528"/>
    <lineage>
        <taxon>unclassified sequences</taxon>
        <taxon>metagenomes</taxon>
        <taxon>organismal metagenomes</taxon>
    </lineage>
</organism>
<proteinExistence type="predicted"/>
<dbReference type="InterPro" id="IPR029063">
    <property type="entry name" value="SAM-dependent_MTases_sf"/>
</dbReference>
<evidence type="ECO:0000313" key="3">
    <source>
        <dbReference type="EMBL" id="QJH97304.1"/>
    </source>
</evidence>
<name>A0A6M3XHC5_9ZZZZ</name>
<dbReference type="GO" id="GO:0008168">
    <property type="term" value="F:methyltransferase activity"/>
    <property type="evidence" value="ECO:0007669"/>
    <property type="project" value="UniProtKB-KW"/>
</dbReference>
<evidence type="ECO:0000256" key="2">
    <source>
        <dbReference type="ARBA" id="ARBA00022679"/>
    </source>
</evidence>
<dbReference type="PANTHER" id="PTHR40048">
    <property type="entry name" value="RHAMNOSYL O-METHYLTRANSFERASE"/>
    <property type="match status" value="1"/>
</dbReference>
<gene>
    <name evidence="3" type="ORF">TM448B00972_0015</name>
</gene>
<dbReference type="Pfam" id="PF13578">
    <property type="entry name" value="Methyltransf_24"/>
    <property type="match status" value="1"/>
</dbReference>
<keyword evidence="1 3" id="KW-0489">Methyltransferase</keyword>
<reference evidence="3" key="1">
    <citation type="submission" date="2020-03" db="EMBL/GenBank/DDBJ databases">
        <title>The deep terrestrial virosphere.</title>
        <authorList>
            <person name="Holmfeldt K."/>
            <person name="Nilsson E."/>
            <person name="Simone D."/>
            <person name="Lopez-Fernandez M."/>
            <person name="Wu X."/>
            <person name="de Brujin I."/>
            <person name="Lundin D."/>
            <person name="Andersson A."/>
            <person name="Bertilsson S."/>
            <person name="Dopson M."/>
        </authorList>
    </citation>
    <scope>NUCLEOTIDE SEQUENCE</scope>
    <source>
        <strain evidence="3">TM448B00972</strain>
    </source>
</reference>
<protein>
    <submittedName>
        <fullName evidence="3">Putative methyltransferase</fullName>
    </submittedName>
</protein>
<dbReference type="EMBL" id="MT144681">
    <property type="protein sequence ID" value="QJH97304.1"/>
    <property type="molecule type" value="Genomic_DNA"/>
</dbReference>
<keyword evidence="2 3" id="KW-0808">Transferase</keyword>
<dbReference type="PANTHER" id="PTHR40048:SF1">
    <property type="entry name" value="RHAMNOSYL O-METHYLTRANSFERASE"/>
    <property type="match status" value="1"/>
</dbReference>
<evidence type="ECO:0000256" key="1">
    <source>
        <dbReference type="ARBA" id="ARBA00022603"/>
    </source>
</evidence>
<dbReference type="Gene3D" id="3.40.50.150">
    <property type="entry name" value="Vaccinia Virus protein VP39"/>
    <property type="match status" value="1"/>
</dbReference>
<sequence length="255" mass="29393">MTQDFSRKEFEFLESFAVLLRAKTIIEIGVQKGDSALYLCRAAQKNKGKYLGFDIWDTHGLKKQFNTCGSAESVADFLIKKGFRCFKLIQIDTNRNREVFEQVLDESCKDGIDFAFVDACHSYYGIFNDFFSLYPRLSTTGVVIFHDTLNTDGCREFMLDLRTKYHDGTFDLIDLPYGYGDVRCGISILSKRSFSNLQLGITEICGSISTPQKIEFRELKWNRHEKKKGILIPTIKKKDMKSINIGVYPNRKKFK</sequence>
<dbReference type="GO" id="GO:0071770">
    <property type="term" value="P:DIM/DIP cell wall layer assembly"/>
    <property type="evidence" value="ECO:0007669"/>
    <property type="project" value="TreeGrafter"/>
</dbReference>
<dbReference type="GO" id="GO:0005886">
    <property type="term" value="C:plasma membrane"/>
    <property type="evidence" value="ECO:0007669"/>
    <property type="project" value="TreeGrafter"/>
</dbReference>
<dbReference type="GO" id="GO:0032259">
    <property type="term" value="P:methylation"/>
    <property type="evidence" value="ECO:0007669"/>
    <property type="project" value="UniProtKB-KW"/>
</dbReference>
<accession>A0A6M3XHC5</accession>